<dbReference type="GeneID" id="62227137"/>
<dbReference type="PANTHER" id="PTHR38788:SF3">
    <property type="entry name" value="CLR5 DOMAIN-CONTAINING PROTEIN"/>
    <property type="match status" value="1"/>
</dbReference>
<accession>A0ABQ7J2H2</accession>
<comment type="caution">
    <text evidence="3">The sequence shown here is derived from an EMBL/GenBank/DDBJ whole genome shotgun (WGS) entry which is preliminary data.</text>
</comment>
<evidence type="ECO:0000313" key="3">
    <source>
        <dbReference type="EMBL" id="KAF7940235.1"/>
    </source>
</evidence>
<evidence type="ECO:0000256" key="1">
    <source>
        <dbReference type="SAM" id="MobiDB-lite"/>
    </source>
</evidence>
<dbReference type="RefSeq" id="XP_038815657.1">
    <property type="nucleotide sequence ID" value="XM_038947980.1"/>
</dbReference>
<keyword evidence="4" id="KW-1185">Reference proteome</keyword>
<dbReference type="EMBL" id="RCSX01000001">
    <property type="protein sequence ID" value="KAF7940235.1"/>
    <property type="molecule type" value="Genomic_DNA"/>
</dbReference>
<dbReference type="Pfam" id="PF14420">
    <property type="entry name" value="Clr5"/>
    <property type="match status" value="1"/>
</dbReference>
<sequence length="892" mass="100263">MASSISQELDPYFLSVPYAKRWDLFQPTIRSLYVDNNRNVTDVARIMKEDYKFSALEHQYKYYLKKWNLTKSVPKEKKEAAVTALGKRVRDDSTSTTVIKYKGGEIDKKRLRRHIVELERTHNKNMAVLYSGGNTFIRWNLPYRAFSSSTSAAANHRSPYWTTDSTPSDISVVSPSANRIGGSPFINGPSLSDAPSPTVLVLRGKFQRERTDLFLGGDHEKLLQRMGKRENMTLTTWLYQFWLFSFKTAKYWGVGPRNWTSDILEFDRYRDKVSPSLSNTPNFNGEIPATPRSSAAIDVIGESSDSNRHPAQLCRWAIHANIGVYYSGISSPGSVYSEGLSDSEDSESGEPESEDWENGDLDTRDPDTWKRWQANRNPTNFARKLKAALKNNLFSNICASDLPITTTSLTEAAKTSSSALLMECFGFAIMTRNPKLFWKILPRIETTVIQNSNLYPLHLATSFLDGSKTCCIILDALVNQMGICNSVRKLFINDRGHTVLDNLMMAILKSHTSCPPVTVDDSFKDLNHWSGEEVDICGRWDADSPCVRSHLAEGNASIPIGWKHMFCHTSVQTICHCIGRIFGPSYAPKIGTPSGLFMKHCQKCGHKLQLLPLHSLVLVAFHLAQSGCEDENLFGILAVLVCFLANGANPLDRAAISMKALRGQDNADECSHELLEPIDIADKIPSTLMSSWTSDARLGWSVFCSVLRYAGNERRSSEVTTRSSLNPMNRGDDFSAFLEYGSDSDVDMNERSGDRDENEAETETHSPVCDHDEPNNNFYGRSDVVGKLWAAVQTELLTYRRLEEGDSWLSSNFDMRSLLDGIPLGFVSLPLLENDMMNPFCRCGRFINVQDEACVCVNEACSHYFSNLEDWERSAYIAIPEGGMYYEYADED</sequence>
<evidence type="ECO:0000259" key="2">
    <source>
        <dbReference type="Pfam" id="PF14420"/>
    </source>
</evidence>
<feature type="compositionally biased region" description="Basic and acidic residues" evidence="1">
    <location>
        <begin position="762"/>
        <end position="772"/>
    </location>
</feature>
<evidence type="ECO:0000313" key="4">
    <source>
        <dbReference type="Proteomes" id="UP000783213"/>
    </source>
</evidence>
<feature type="compositionally biased region" description="Acidic residues" evidence="1">
    <location>
        <begin position="341"/>
        <end position="360"/>
    </location>
</feature>
<dbReference type="PANTHER" id="PTHR38788">
    <property type="entry name" value="CLR5 DOMAIN-CONTAINING PROTEIN"/>
    <property type="match status" value="1"/>
</dbReference>
<gene>
    <name evidence="3" type="ORF">EAE98_000362</name>
</gene>
<reference evidence="3 4" key="1">
    <citation type="journal article" date="2020" name="Genome Biol. Evol.">
        <title>Comparative genomics of Sclerotiniaceae.</title>
        <authorList>
            <person name="Valero Jimenez C.A."/>
            <person name="Steentjes M."/>
            <person name="Scholten O.E."/>
            <person name="Van Kan J.A.L."/>
        </authorList>
    </citation>
    <scope>NUCLEOTIDE SEQUENCE [LARGE SCALE GENOMIC DNA]</scope>
    <source>
        <strain evidence="3 4">B1</strain>
    </source>
</reference>
<feature type="region of interest" description="Disordered" evidence="1">
    <location>
        <begin position="743"/>
        <end position="772"/>
    </location>
</feature>
<feature type="region of interest" description="Disordered" evidence="1">
    <location>
        <begin position="336"/>
        <end position="366"/>
    </location>
</feature>
<dbReference type="InterPro" id="IPR025676">
    <property type="entry name" value="Clr5_dom"/>
</dbReference>
<organism evidence="3 4">
    <name type="scientific">Botrytis deweyae</name>
    <dbReference type="NCBI Taxonomy" id="2478750"/>
    <lineage>
        <taxon>Eukaryota</taxon>
        <taxon>Fungi</taxon>
        <taxon>Dikarya</taxon>
        <taxon>Ascomycota</taxon>
        <taxon>Pezizomycotina</taxon>
        <taxon>Leotiomycetes</taxon>
        <taxon>Helotiales</taxon>
        <taxon>Sclerotiniaceae</taxon>
        <taxon>Botrytis</taxon>
    </lineage>
</organism>
<protein>
    <recommendedName>
        <fullName evidence="2">Clr5 domain-containing protein</fullName>
    </recommendedName>
</protein>
<name>A0ABQ7J2H2_9HELO</name>
<proteinExistence type="predicted"/>
<feature type="domain" description="Clr5" evidence="2">
    <location>
        <begin position="19"/>
        <end position="71"/>
    </location>
</feature>
<dbReference type="Proteomes" id="UP000783213">
    <property type="component" value="Unassembled WGS sequence"/>
</dbReference>